<dbReference type="OrthoDB" id="2599540at2"/>
<dbReference type="RefSeq" id="WP_100667348.1">
    <property type="nucleotide sequence ID" value="NZ_CP024955.1"/>
</dbReference>
<name>A0A2K8N5A1_9BACL</name>
<dbReference type="Proteomes" id="UP000231932">
    <property type="component" value="Chromosome"/>
</dbReference>
<sequence>MDKPRAYGVFIKNGTHTCRTAAYIQWATSKVSIGSCLLLNPGSADLIDSHNKDKLNFNGEVRGEIRLDHTMNQLIRFVEQIFKPSEPDGRFYIYNLFSIQQTSSSSAFEEFKSLVETGYYDPTSSLVDKQELKKHPWILLGWGCDEESFPVELRAVKDRWLELISHANIPCFGKKHPEGKGYYHPSYALYHPELIDELVSIYKLCVSDS</sequence>
<accession>A0A2K8N5A1</accession>
<organism evidence="1 2">
    <name type="scientific">Kyrpidia spormannii</name>
    <dbReference type="NCBI Taxonomy" id="2055160"/>
    <lineage>
        <taxon>Bacteria</taxon>
        <taxon>Bacillati</taxon>
        <taxon>Bacillota</taxon>
        <taxon>Bacilli</taxon>
        <taxon>Bacillales</taxon>
        <taxon>Alicyclobacillaceae</taxon>
        <taxon>Kyrpidia</taxon>
    </lineage>
</organism>
<gene>
    <name evidence="1" type="ORF">CVV65_05805</name>
</gene>
<evidence type="ECO:0000313" key="1">
    <source>
        <dbReference type="EMBL" id="ATY84529.1"/>
    </source>
</evidence>
<keyword evidence="2" id="KW-1185">Reference proteome</keyword>
<evidence type="ECO:0008006" key="3">
    <source>
        <dbReference type="Google" id="ProtNLM"/>
    </source>
</evidence>
<dbReference type="AlphaFoldDB" id="A0A2K8N5A1"/>
<reference evidence="2" key="1">
    <citation type="submission" date="2017-11" db="EMBL/GenBank/DDBJ databases">
        <title>Complete Genome Sequence of Kyrpidia sp. Strain EA-1, a thermophilic, hydrogen-oxidizing Bacterium, isolated from the Azores.</title>
        <authorList>
            <person name="Reiner J.E."/>
            <person name="Lapp C.J."/>
            <person name="Bunk B."/>
            <person name="Gescher J."/>
        </authorList>
    </citation>
    <scope>NUCLEOTIDE SEQUENCE [LARGE SCALE GENOMIC DNA]</scope>
    <source>
        <strain evidence="2">EA-1</strain>
    </source>
</reference>
<dbReference type="EMBL" id="CP024955">
    <property type="protein sequence ID" value="ATY84529.1"/>
    <property type="molecule type" value="Genomic_DNA"/>
</dbReference>
<proteinExistence type="predicted"/>
<dbReference type="KEGG" id="kyr:CVV65_05805"/>
<protein>
    <recommendedName>
        <fullName evidence="3">DUF1643 domain-containing protein</fullName>
    </recommendedName>
</protein>
<evidence type="ECO:0000313" key="2">
    <source>
        <dbReference type="Proteomes" id="UP000231932"/>
    </source>
</evidence>